<name>A0A291RTA6_9NOCA</name>
<protein>
    <submittedName>
        <fullName evidence="2">Uncharacterized protein</fullName>
    </submittedName>
</protein>
<dbReference type="AlphaFoldDB" id="A0A291RTA6"/>
<proteinExistence type="predicted"/>
<evidence type="ECO:0000256" key="1">
    <source>
        <dbReference type="SAM" id="MobiDB-lite"/>
    </source>
</evidence>
<gene>
    <name evidence="2" type="ORF">CRH09_34075</name>
</gene>
<dbReference type="Proteomes" id="UP000221961">
    <property type="component" value="Chromosome"/>
</dbReference>
<feature type="region of interest" description="Disordered" evidence="1">
    <location>
        <begin position="245"/>
        <end position="264"/>
    </location>
</feature>
<dbReference type="GeneID" id="88362295"/>
<dbReference type="EMBL" id="CP023778">
    <property type="protein sequence ID" value="ATL70464.1"/>
    <property type="molecule type" value="Genomic_DNA"/>
</dbReference>
<organism evidence="2 3">
    <name type="scientific">Nocardia terpenica</name>
    <dbReference type="NCBI Taxonomy" id="455432"/>
    <lineage>
        <taxon>Bacteria</taxon>
        <taxon>Bacillati</taxon>
        <taxon>Actinomycetota</taxon>
        <taxon>Actinomycetes</taxon>
        <taxon>Mycobacteriales</taxon>
        <taxon>Nocardiaceae</taxon>
        <taxon>Nocardia</taxon>
    </lineage>
</organism>
<accession>A0A291RTA6</accession>
<evidence type="ECO:0000313" key="2">
    <source>
        <dbReference type="EMBL" id="ATL70464.1"/>
    </source>
</evidence>
<sequence length="264" mass="29570">MTEISQSQLRREIVEVALWQTPSPKPDAAMMSLLSHFDFQSNDQAVGNKAVKDDSRLPEMGPLSTFGSWESVASTIVHKAATLSNFDPRSPEFDVIAWDNFLGKFATMPFFLTYTDIVRAAEISSLSLAKGINTVSDLLENIMTKQDFDGVVTSIKKIGQLALENEGKTQKNSNQQVGVLSRHAEKLYLGTVRTVVVMRYKEGKGYEQLTQLLVARCAYGVLDFDKCKRHADTLLGWDRQDVEDWEKETASYPKPPNTSPAWDQ</sequence>
<dbReference type="KEGG" id="ntp:CRH09_34075"/>
<reference evidence="2 3" key="1">
    <citation type="submission" date="2017-10" db="EMBL/GenBank/DDBJ databases">
        <title>Comparative genomics between pathogenic Norcardia.</title>
        <authorList>
            <person name="Zeng L."/>
        </authorList>
    </citation>
    <scope>NUCLEOTIDE SEQUENCE [LARGE SCALE GENOMIC DNA]</scope>
    <source>
        <strain evidence="2 3">NC_YFY_NT001</strain>
    </source>
</reference>
<dbReference type="RefSeq" id="WP_098697436.1">
    <property type="nucleotide sequence ID" value="NZ_CP023778.1"/>
</dbReference>
<evidence type="ECO:0000313" key="3">
    <source>
        <dbReference type="Proteomes" id="UP000221961"/>
    </source>
</evidence>